<dbReference type="Proteomes" id="UP000076722">
    <property type="component" value="Unassembled WGS sequence"/>
</dbReference>
<dbReference type="EMBL" id="KV419414">
    <property type="protein sequence ID" value="KZS91669.1"/>
    <property type="molecule type" value="Genomic_DNA"/>
</dbReference>
<accession>A0A164SNY7</accession>
<organism evidence="1 2">
    <name type="scientific">Sistotremastrum niveocremeum HHB9708</name>
    <dbReference type="NCBI Taxonomy" id="1314777"/>
    <lineage>
        <taxon>Eukaryota</taxon>
        <taxon>Fungi</taxon>
        <taxon>Dikarya</taxon>
        <taxon>Basidiomycota</taxon>
        <taxon>Agaricomycotina</taxon>
        <taxon>Agaricomycetes</taxon>
        <taxon>Sistotremastrales</taxon>
        <taxon>Sistotremastraceae</taxon>
        <taxon>Sertulicium</taxon>
        <taxon>Sertulicium niveocremeum</taxon>
    </lineage>
</organism>
<sequence>MEGIAGLKLTVSTNAESTKARRDGQNYDTVSFEASVEDVMIGGLGSTSAYKDWTLRTQLAGGHSATTTASTPPISLHSRLSISSSANYFPGSFEHDKKPEIVAHQCPKRSVVDGCMTLSGTSDGAPGGLRKDTPKIWHAARLTSAALIKNRFTLLISKTEWHPNNLMIYEIYPGRYLVPSGTLRRLNTLNFGIATKLLLITDGISEPTNPRSATM</sequence>
<keyword evidence="2" id="KW-1185">Reference proteome</keyword>
<gene>
    <name evidence="1" type="ORF">SISNIDRAFT_467599</name>
</gene>
<evidence type="ECO:0000313" key="2">
    <source>
        <dbReference type="Proteomes" id="UP000076722"/>
    </source>
</evidence>
<evidence type="ECO:0000313" key="1">
    <source>
        <dbReference type="EMBL" id="KZS91669.1"/>
    </source>
</evidence>
<name>A0A164SNY7_9AGAM</name>
<dbReference type="AlphaFoldDB" id="A0A164SNY7"/>
<protein>
    <submittedName>
        <fullName evidence="1">Uncharacterized protein</fullName>
    </submittedName>
</protein>
<reference evidence="1 2" key="1">
    <citation type="journal article" date="2016" name="Mol. Biol. Evol.">
        <title>Comparative Genomics of Early-Diverging Mushroom-Forming Fungi Provides Insights into the Origins of Lignocellulose Decay Capabilities.</title>
        <authorList>
            <person name="Nagy L.G."/>
            <person name="Riley R."/>
            <person name="Tritt A."/>
            <person name="Adam C."/>
            <person name="Daum C."/>
            <person name="Floudas D."/>
            <person name="Sun H."/>
            <person name="Yadav J.S."/>
            <person name="Pangilinan J."/>
            <person name="Larsson K.H."/>
            <person name="Matsuura K."/>
            <person name="Barry K."/>
            <person name="Labutti K."/>
            <person name="Kuo R."/>
            <person name="Ohm R.A."/>
            <person name="Bhattacharya S.S."/>
            <person name="Shirouzu T."/>
            <person name="Yoshinaga Y."/>
            <person name="Martin F.M."/>
            <person name="Grigoriev I.V."/>
            <person name="Hibbett D.S."/>
        </authorList>
    </citation>
    <scope>NUCLEOTIDE SEQUENCE [LARGE SCALE GENOMIC DNA]</scope>
    <source>
        <strain evidence="1 2">HHB9708</strain>
    </source>
</reference>
<proteinExistence type="predicted"/>